<evidence type="ECO:0000256" key="3">
    <source>
        <dbReference type="ARBA" id="ARBA00023295"/>
    </source>
</evidence>
<keyword evidence="5" id="KW-0732">Signal</keyword>
<dbReference type="KEGG" id="mcha:111015267"/>
<evidence type="ECO:0000313" key="6">
    <source>
        <dbReference type="Proteomes" id="UP000504603"/>
    </source>
</evidence>
<comment type="similarity">
    <text evidence="1 4">Belongs to the glycosyl hydrolase 37 family.</text>
</comment>
<sequence length="599" mass="68028">MPIASHCSHSSSISLFLLFLPLPLLLLPAMTLPEVLLPRAADRGPVVPVTDLVRFLERLQLVAFNSSGKLDFDLKYYVDLSLKYDLNSTELAFDALERAPNGSVPVEQLKTFIREYFGGAGNDLVYSEPADFVPQPTGFLPKVENAEVRAWAFDIHNFWKNLSRRTSDDLLKRPDSHTLLPLPKPCVVPGSRFREIYYWDSYWIIRGLLASKMYDTAKGIVINLISMIEDFGHVLNGARAYYTNRSQPPLLSSMVYDIYLRTEDLEFVRTALPALIEEHKFWNSGFHSVAVRNAPGGNHSLCRYYAMWNEPRPESSLLDEKLASKLVNNHEKQHLYRELATAAESGWDFSSRWMRDSTDLSTLATSSILPVDLNAFVLKMELDISNLARAIGDYCTADHFLEASIVRKRTINAIFWNSEKGQWLDYWLENGSYKGAHTWDARNQNQEIYASNFIPLWIESFYSDNRQLKKVLKSLRNSGLLCNAGIATSLINSGEQWDFPNGWAPIQHMIVEGLARSGLKEARALAEDIAMKWLRTNYVAYKNTGYMHEKYDVEKCGDFGGGGEYIPQTGFGWSNGVVLAFLEEFGWPADQNIDCYLPS</sequence>
<evidence type="ECO:0000256" key="1">
    <source>
        <dbReference type="ARBA" id="ARBA00005615"/>
    </source>
</evidence>
<dbReference type="Pfam" id="PF01204">
    <property type="entry name" value="Trehalase"/>
    <property type="match status" value="1"/>
</dbReference>
<gene>
    <name evidence="7" type="primary">LOC111015267</name>
</gene>
<keyword evidence="3 4" id="KW-0326">Glycosidase</keyword>
<dbReference type="Gene3D" id="1.50.10.10">
    <property type="match status" value="1"/>
</dbReference>
<dbReference type="GeneID" id="111015267"/>
<dbReference type="PANTHER" id="PTHR23403:SF1">
    <property type="entry name" value="TREHALASE"/>
    <property type="match status" value="1"/>
</dbReference>
<dbReference type="EC" id="3.2.1.28" evidence="4"/>
<feature type="signal peptide" evidence="5">
    <location>
        <begin position="1"/>
        <end position="31"/>
    </location>
</feature>
<dbReference type="AlphaFoldDB" id="A0A6J1CWN7"/>
<protein>
    <recommendedName>
        <fullName evidence="4">Trehalase</fullName>
        <ecNumber evidence="4">3.2.1.28</ecNumber>
    </recommendedName>
    <alternativeName>
        <fullName evidence="4">Alpha-trehalose glucohydrolase</fullName>
    </alternativeName>
</protein>
<accession>A0A6J1CWN7</accession>
<dbReference type="GO" id="GO:0005993">
    <property type="term" value="P:trehalose catabolic process"/>
    <property type="evidence" value="ECO:0007669"/>
    <property type="project" value="TreeGrafter"/>
</dbReference>
<evidence type="ECO:0000313" key="7">
    <source>
        <dbReference type="RefSeq" id="XP_022145919.1"/>
    </source>
</evidence>
<dbReference type="PANTHER" id="PTHR23403">
    <property type="entry name" value="TREHALASE"/>
    <property type="match status" value="1"/>
</dbReference>
<feature type="chain" id="PRO_5026841437" description="Trehalase" evidence="5">
    <location>
        <begin position="32"/>
        <end position="599"/>
    </location>
</feature>
<reference evidence="7" key="1">
    <citation type="submission" date="2025-08" db="UniProtKB">
        <authorList>
            <consortium name="RefSeq"/>
        </authorList>
    </citation>
    <scope>IDENTIFICATION</scope>
    <source>
        <strain evidence="7">OHB3-1</strain>
    </source>
</reference>
<dbReference type="GO" id="GO:0004555">
    <property type="term" value="F:alpha,alpha-trehalase activity"/>
    <property type="evidence" value="ECO:0007669"/>
    <property type="project" value="UniProtKB-EC"/>
</dbReference>
<proteinExistence type="inferred from homology"/>
<comment type="catalytic activity">
    <reaction evidence="4">
        <text>alpha,alpha-trehalose + H2O = alpha-D-glucose + beta-D-glucose</text>
        <dbReference type="Rhea" id="RHEA:32675"/>
        <dbReference type="ChEBI" id="CHEBI:15377"/>
        <dbReference type="ChEBI" id="CHEBI:15903"/>
        <dbReference type="ChEBI" id="CHEBI:16551"/>
        <dbReference type="ChEBI" id="CHEBI:17925"/>
        <dbReference type="EC" id="3.2.1.28"/>
    </reaction>
</comment>
<evidence type="ECO:0000256" key="5">
    <source>
        <dbReference type="SAM" id="SignalP"/>
    </source>
</evidence>
<dbReference type="InterPro" id="IPR018232">
    <property type="entry name" value="Glyco_hydro_37_CS"/>
</dbReference>
<name>A0A6J1CWN7_MOMCH</name>
<evidence type="ECO:0000256" key="4">
    <source>
        <dbReference type="RuleBase" id="RU361180"/>
    </source>
</evidence>
<dbReference type="Proteomes" id="UP000504603">
    <property type="component" value="Unplaced"/>
</dbReference>
<keyword evidence="6" id="KW-1185">Reference proteome</keyword>
<dbReference type="InterPro" id="IPR008928">
    <property type="entry name" value="6-hairpin_glycosidase_sf"/>
</dbReference>
<dbReference type="OrthoDB" id="3542292at2759"/>
<organism evidence="6 7">
    <name type="scientific">Momordica charantia</name>
    <name type="common">Bitter gourd</name>
    <name type="synonym">Balsam pear</name>
    <dbReference type="NCBI Taxonomy" id="3673"/>
    <lineage>
        <taxon>Eukaryota</taxon>
        <taxon>Viridiplantae</taxon>
        <taxon>Streptophyta</taxon>
        <taxon>Embryophyta</taxon>
        <taxon>Tracheophyta</taxon>
        <taxon>Spermatophyta</taxon>
        <taxon>Magnoliopsida</taxon>
        <taxon>eudicotyledons</taxon>
        <taxon>Gunneridae</taxon>
        <taxon>Pentapetalae</taxon>
        <taxon>rosids</taxon>
        <taxon>fabids</taxon>
        <taxon>Cucurbitales</taxon>
        <taxon>Cucurbitaceae</taxon>
        <taxon>Momordiceae</taxon>
        <taxon>Momordica</taxon>
    </lineage>
</organism>
<dbReference type="InterPro" id="IPR012341">
    <property type="entry name" value="6hp_glycosidase-like_sf"/>
</dbReference>
<evidence type="ECO:0000256" key="2">
    <source>
        <dbReference type="ARBA" id="ARBA00022801"/>
    </source>
</evidence>
<dbReference type="SUPFAM" id="SSF48208">
    <property type="entry name" value="Six-hairpin glycosidases"/>
    <property type="match status" value="1"/>
</dbReference>
<dbReference type="InterPro" id="IPR001661">
    <property type="entry name" value="Glyco_hydro_37"/>
</dbReference>
<dbReference type="PROSITE" id="PS00928">
    <property type="entry name" value="TREHALASE_2"/>
    <property type="match status" value="1"/>
</dbReference>
<dbReference type="PRINTS" id="PR00744">
    <property type="entry name" value="GLHYDRLASE37"/>
</dbReference>
<dbReference type="RefSeq" id="XP_022145919.1">
    <property type="nucleotide sequence ID" value="XM_022290227.1"/>
</dbReference>
<keyword evidence="2 4" id="KW-0378">Hydrolase</keyword>